<accession>A0A0V1I188</accession>
<proteinExistence type="predicted"/>
<evidence type="ECO:0000313" key="2">
    <source>
        <dbReference type="Proteomes" id="UP000055024"/>
    </source>
</evidence>
<comment type="caution">
    <text evidence="1">The sequence shown here is derived from an EMBL/GenBank/DDBJ whole genome shotgun (WGS) entry which is preliminary data.</text>
</comment>
<evidence type="ECO:0000313" key="1">
    <source>
        <dbReference type="EMBL" id="KRZ16681.1"/>
    </source>
</evidence>
<dbReference type="AlphaFoldDB" id="A0A0V1I188"/>
<dbReference type="Proteomes" id="UP000055024">
    <property type="component" value="Unassembled WGS sequence"/>
</dbReference>
<reference evidence="1 2" key="1">
    <citation type="submission" date="2015-01" db="EMBL/GenBank/DDBJ databases">
        <title>Evolution of Trichinella species and genotypes.</title>
        <authorList>
            <person name="Korhonen P.K."/>
            <person name="Edoardo P."/>
            <person name="Giuseppe L.R."/>
            <person name="Gasser R.B."/>
        </authorList>
    </citation>
    <scope>NUCLEOTIDE SEQUENCE [LARGE SCALE GENOMIC DNA]</scope>
    <source>
        <strain evidence="1">ISS1029</strain>
    </source>
</reference>
<sequence>MQNNAPGEDRTHNLRISLTDQALLYKYDALTDCATGAAIEPVNSFDEAASIAVCNRTTTKKDNGRQMLMLDLHQAIT</sequence>
<gene>
    <name evidence="1" type="ORF">T11_18518</name>
</gene>
<dbReference type="EMBL" id="JYDP01000010">
    <property type="protein sequence ID" value="KRZ16681.1"/>
    <property type="molecule type" value="Genomic_DNA"/>
</dbReference>
<protein>
    <submittedName>
        <fullName evidence="1">Uncharacterized protein</fullName>
    </submittedName>
</protein>
<organism evidence="1 2">
    <name type="scientific">Trichinella zimbabwensis</name>
    <dbReference type="NCBI Taxonomy" id="268475"/>
    <lineage>
        <taxon>Eukaryota</taxon>
        <taxon>Metazoa</taxon>
        <taxon>Ecdysozoa</taxon>
        <taxon>Nematoda</taxon>
        <taxon>Enoplea</taxon>
        <taxon>Dorylaimia</taxon>
        <taxon>Trichinellida</taxon>
        <taxon>Trichinellidae</taxon>
        <taxon>Trichinella</taxon>
    </lineage>
</organism>
<name>A0A0V1I188_9BILA</name>
<keyword evidence="2" id="KW-1185">Reference proteome</keyword>
<dbReference type="OrthoDB" id="10064102at2759"/>